<sequence length="121" mass="13806">MLLVKTYLGTSSVHGIGLFAGENIAKGTVIWRFDERVDRRFTQAERDALPEPARSFLRTYSYPEEVGSPIYLLDGDHARFFNHSDQPNTDCVVDTIATRDIVAGEELLCDYNQFHPRHEFA</sequence>
<dbReference type="AlphaFoldDB" id="A4U0N6"/>
<dbReference type="EMBL" id="CU459003">
    <property type="protein sequence ID" value="CAM76443.1"/>
    <property type="molecule type" value="Genomic_DNA"/>
</dbReference>
<dbReference type="PROSITE" id="PS50280">
    <property type="entry name" value="SET"/>
    <property type="match status" value="1"/>
</dbReference>
<proteinExistence type="predicted"/>
<dbReference type="Pfam" id="PF00856">
    <property type="entry name" value="SET"/>
    <property type="match status" value="1"/>
</dbReference>
<dbReference type="SMART" id="SM00317">
    <property type="entry name" value="SET"/>
    <property type="match status" value="1"/>
</dbReference>
<dbReference type="InterPro" id="IPR046341">
    <property type="entry name" value="SET_dom_sf"/>
</dbReference>
<accession>A4U0N6</accession>
<feature type="domain" description="SET" evidence="1">
    <location>
        <begin position="4"/>
        <end position="112"/>
    </location>
</feature>
<evidence type="ECO:0000259" key="1">
    <source>
        <dbReference type="PROSITE" id="PS50280"/>
    </source>
</evidence>
<protein>
    <submittedName>
        <fullName evidence="2">SET domain-containing protein</fullName>
    </submittedName>
</protein>
<dbReference type="Gene3D" id="2.170.270.10">
    <property type="entry name" value="SET domain"/>
    <property type="match status" value="1"/>
</dbReference>
<dbReference type="SUPFAM" id="SSF82199">
    <property type="entry name" value="SET domain"/>
    <property type="match status" value="1"/>
</dbReference>
<dbReference type="InterPro" id="IPR001214">
    <property type="entry name" value="SET_dom"/>
</dbReference>
<organism evidence="2">
    <name type="scientific">Magnetospirillum gryphiswaldense</name>
    <dbReference type="NCBI Taxonomy" id="55518"/>
    <lineage>
        <taxon>Bacteria</taxon>
        <taxon>Pseudomonadati</taxon>
        <taxon>Pseudomonadota</taxon>
        <taxon>Alphaproteobacteria</taxon>
        <taxon>Rhodospirillales</taxon>
        <taxon>Rhodospirillaceae</taxon>
        <taxon>Magnetospirillum</taxon>
    </lineage>
</organism>
<dbReference type="RefSeq" id="WP_106002163.1">
    <property type="nucleotide sequence ID" value="NZ_CP027527.1"/>
</dbReference>
<name>A4U0N6_9PROT</name>
<gene>
    <name evidence="2" type="ORF">MGR_3170</name>
</gene>
<evidence type="ECO:0000313" key="2">
    <source>
        <dbReference type="EMBL" id="CAM76443.1"/>
    </source>
</evidence>
<reference evidence="2" key="1">
    <citation type="journal article" date="2007" name="J. Bacteriol.">
        <title>Comparative genome analysis of four magnetotactic bacteria reveals a complex set of group-specific genes implicated in magnetosome biomineralization and function.</title>
        <authorList>
            <person name="Richter M."/>
            <person name="Kube M."/>
            <person name="Bazylinski D.A."/>
            <person name="Lombardot T."/>
            <person name="Gloeckner F.O."/>
            <person name="Reinhardt R."/>
            <person name="Schueler D."/>
        </authorList>
    </citation>
    <scope>NUCLEOTIDE SEQUENCE</scope>
    <source>
        <strain evidence="2">MSR-1</strain>
    </source>
</reference>